<name>A0A8R1EEX0_CAEJA</name>
<reference evidence="2" key="1">
    <citation type="submission" date="2010-08" db="EMBL/GenBank/DDBJ databases">
        <authorList>
            <consortium name="Caenorhabditis japonica Sequencing Consortium"/>
            <person name="Wilson R.K."/>
        </authorList>
    </citation>
    <scope>NUCLEOTIDE SEQUENCE [LARGE SCALE GENOMIC DNA]</scope>
    <source>
        <strain evidence="2">DF5081</strain>
    </source>
</reference>
<evidence type="ECO:0000313" key="1">
    <source>
        <dbReference type="EnsemblMetazoa" id="CJA34848.1"/>
    </source>
</evidence>
<accession>A0A8R1EEX0</accession>
<organism evidence="1 2">
    <name type="scientific">Caenorhabditis japonica</name>
    <dbReference type="NCBI Taxonomy" id="281687"/>
    <lineage>
        <taxon>Eukaryota</taxon>
        <taxon>Metazoa</taxon>
        <taxon>Ecdysozoa</taxon>
        <taxon>Nematoda</taxon>
        <taxon>Chromadorea</taxon>
        <taxon>Rhabditida</taxon>
        <taxon>Rhabditina</taxon>
        <taxon>Rhabditomorpha</taxon>
        <taxon>Rhabditoidea</taxon>
        <taxon>Rhabditidae</taxon>
        <taxon>Peloderinae</taxon>
        <taxon>Caenorhabditis</taxon>
    </lineage>
</organism>
<sequence>MKITAVNLSLKVKQSLTTIPIRETEIDMKTWSEITSQQRQKRRQTQLQFEATRNVKGNLPLSLKPKNSELLYRTSALAVQQRSVETLNPTDSVHYATSAAENSLAEEHEEARESQAPHIPRVCVLGFKSTTSIGTYSGAFSESLSLFVRQFKDQMKAADAEASETAQVYAFLTFLVGNARDRAEEFLDGNANATVDQLVADLKATQERGESIEKYFNRVRILAAQAFRCENKQVIEKKARDAFLNGLEDTIRYNVKDKDPKTCKQALDEAIRQEILREDRLAAQQYAPTVALLDEMRSFKNDWFNAQANSRMQNNQ</sequence>
<dbReference type="EnsemblMetazoa" id="CJA34848.1">
    <property type="protein sequence ID" value="CJA34848.1"/>
    <property type="gene ID" value="WBGene00210695"/>
</dbReference>
<reference evidence="1" key="2">
    <citation type="submission" date="2022-06" db="UniProtKB">
        <authorList>
            <consortium name="EnsemblMetazoa"/>
        </authorList>
    </citation>
    <scope>IDENTIFICATION</scope>
    <source>
        <strain evidence="1">DF5081</strain>
    </source>
</reference>
<evidence type="ECO:0000313" key="2">
    <source>
        <dbReference type="Proteomes" id="UP000005237"/>
    </source>
</evidence>
<evidence type="ECO:0008006" key="3">
    <source>
        <dbReference type="Google" id="ProtNLM"/>
    </source>
</evidence>
<proteinExistence type="predicted"/>
<dbReference type="Proteomes" id="UP000005237">
    <property type="component" value="Unassembled WGS sequence"/>
</dbReference>
<protein>
    <recommendedName>
        <fullName evidence="3">Retrotransposon gag domain-containing protein</fullName>
    </recommendedName>
</protein>
<dbReference type="AlphaFoldDB" id="A0A8R1EEX0"/>
<keyword evidence="2" id="KW-1185">Reference proteome</keyword>